<name>A0A0G4EMA5_VITBC</name>
<dbReference type="AlphaFoldDB" id="A0A0G4EMA5"/>
<evidence type="ECO:0000313" key="2">
    <source>
        <dbReference type="Proteomes" id="UP000041254"/>
    </source>
</evidence>
<gene>
    <name evidence="1" type="ORF">Vbra_20499</name>
</gene>
<reference evidence="1 2" key="1">
    <citation type="submission" date="2014-11" db="EMBL/GenBank/DDBJ databases">
        <authorList>
            <person name="Zhu J."/>
            <person name="Qi W."/>
            <person name="Song R."/>
        </authorList>
    </citation>
    <scope>NUCLEOTIDE SEQUENCE [LARGE SCALE GENOMIC DNA]</scope>
</reference>
<dbReference type="InParanoid" id="A0A0G4EMA5"/>
<evidence type="ECO:0000313" key="1">
    <source>
        <dbReference type="EMBL" id="CEL98083.1"/>
    </source>
</evidence>
<dbReference type="PhylomeDB" id="A0A0G4EMA5"/>
<dbReference type="EMBL" id="CDMY01000262">
    <property type="protein sequence ID" value="CEL98083.1"/>
    <property type="molecule type" value="Genomic_DNA"/>
</dbReference>
<accession>A0A0G4EMA5</accession>
<dbReference type="Proteomes" id="UP000041254">
    <property type="component" value="Unassembled WGS sequence"/>
</dbReference>
<dbReference type="VEuPathDB" id="CryptoDB:Vbra_20499"/>
<organism evidence="1 2">
    <name type="scientific">Vitrella brassicaformis (strain CCMP3155)</name>
    <dbReference type="NCBI Taxonomy" id="1169540"/>
    <lineage>
        <taxon>Eukaryota</taxon>
        <taxon>Sar</taxon>
        <taxon>Alveolata</taxon>
        <taxon>Colpodellida</taxon>
        <taxon>Vitrellaceae</taxon>
        <taxon>Vitrella</taxon>
    </lineage>
</organism>
<keyword evidence="2" id="KW-1185">Reference proteome</keyword>
<proteinExistence type="predicted"/>
<sequence length="104" mass="10969">MTVEAIGCLSGWLGQVIPSGVRAFIGKSFLRECVPLEFGWTAALLRHHSIPGAVNGTPSTTKLLWRTDSPLPPSVAPGAGHRPRLCHARRHTIGGPTTPAAAAR</sequence>
<protein>
    <submittedName>
        <fullName evidence="1">Uncharacterized protein</fullName>
    </submittedName>
</protein>